<dbReference type="Proteomes" id="UP001207736">
    <property type="component" value="Unassembled WGS sequence"/>
</dbReference>
<keyword evidence="4" id="KW-1185">Reference proteome</keyword>
<protein>
    <submittedName>
        <fullName evidence="1">Uncharacterized protein</fullName>
    </submittedName>
</protein>
<reference evidence="1 4" key="1">
    <citation type="submission" date="2021-11" db="EMBL/GenBank/DDBJ databases">
        <title>Draft genome sequence of Capnocytophaga sp. strain KC07075 isolated from cat oral cavity.</title>
        <authorList>
            <person name="Suzuki M."/>
            <person name="Imaoka K."/>
            <person name="Kimura M."/>
            <person name="Morikawa S."/>
            <person name="Maeda K."/>
        </authorList>
    </citation>
    <scope>NUCLEOTIDE SEQUENCE</scope>
    <source>
        <strain evidence="1">KC07075</strain>
        <strain evidence="2 4">KC07079</strain>
    </source>
</reference>
<evidence type="ECO:0000313" key="2">
    <source>
        <dbReference type="EMBL" id="GJM53051.1"/>
    </source>
</evidence>
<name>A0AAV5AUC5_9FLAO</name>
<evidence type="ECO:0000313" key="3">
    <source>
        <dbReference type="Proteomes" id="UP001207736"/>
    </source>
</evidence>
<gene>
    <name evidence="1" type="ORF">RCZ15_10980</name>
    <name evidence="2" type="ORF">RCZ16_13680</name>
</gene>
<dbReference type="Proteomes" id="UP001208692">
    <property type="component" value="Unassembled WGS sequence"/>
</dbReference>
<organism evidence="1 3">
    <name type="scientific">Capnocytophaga catalasegens</name>
    <dbReference type="NCBI Taxonomy" id="1004260"/>
    <lineage>
        <taxon>Bacteria</taxon>
        <taxon>Pseudomonadati</taxon>
        <taxon>Bacteroidota</taxon>
        <taxon>Flavobacteriia</taxon>
        <taxon>Flavobacteriales</taxon>
        <taxon>Flavobacteriaceae</taxon>
        <taxon>Capnocytophaga</taxon>
    </lineage>
</organism>
<sequence>MIFLIEVGIIFYTIKFENGVYKDWKYINSNITDEGSKLSISVSVEEILKGKQNALEMAGEKVYFRVVSKDNNGNACASSNILDLTVWSICS</sequence>
<evidence type="ECO:0000313" key="4">
    <source>
        <dbReference type="Proteomes" id="UP001208692"/>
    </source>
</evidence>
<dbReference type="RefSeq" id="WP_264846759.1">
    <property type="nucleotide sequence ID" value="NZ_BPMA01000028.1"/>
</dbReference>
<accession>A0AAV5AUC5</accession>
<proteinExistence type="predicted"/>
<dbReference type="EMBL" id="BQKB01000025">
    <property type="protein sequence ID" value="GJM53051.1"/>
    <property type="molecule type" value="Genomic_DNA"/>
</dbReference>
<dbReference type="AlphaFoldDB" id="A0AAV5AUC5"/>
<evidence type="ECO:0000313" key="1">
    <source>
        <dbReference type="EMBL" id="GJM50124.1"/>
    </source>
</evidence>
<comment type="caution">
    <text evidence="1">The sequence shown here is derived from an EMBL/GenBank/DDBJ whole genome shotgun (WGS) entry which is preliminary data.</text>
</comment>
<dbReference type="EMBL" id="BQKA01000021">
    <property type="protein sequence ID" value="GJM50124.1"/>
    <property type="molecule type" value="Genomic_DNA"/>
</dbReference>